<proteinExistence type="predicted"/>
<keyword evidence="1" id="KW-0472">Membrane</keyword>
<feature type="signal peptide" evidence="2">
    <location>
        <begin position="1"/>
        <end position="25"/>
    </location>
</feature>
<feature type="chain" id="PRO_5004975230" evidence="2">
    <location>
        <begin position="26"/>
        <end position="408"/>
    </location>
</feature>
<evidence type="ECO:0000313" key="4">
    <source>
        <dbReference type="Proteomes" id="UP000023152"/>
    </source>
</evidence>
<reference evidence="3 4" key="1">
    <citation type="journal article" date="2013" name="Curr. Biol.">
        <title>The Genome of the Foraminiferan Reticulomyxa filosa.</title>
        <authorList>
            <person name="Glockner G."/>
            <person name="Hulsmann N."/>
            <person name="Schleicher M."/>
            <person name="Noegel A.A."/>
            <person name="Eichinger L."/>
            <person name="Gallinger C."/>
            <person name="Pawlowski J."/>
            <person name="Sierra R."/>
            <person name="Euteneuer U."/>
            <person name="Pillet L."/>
            <person name="Moustafa A."/>
            <person name="Platzer M."/>
            <person name="Groth M."/>
            <person name="Szafranski K."/>
            <person name="Schliwa M."/>
        </authorList>
    </citation>
    <scope>NUCLEOTIDE SEQUENCE [LARGE SCALE GENOMIC DNA]</scope>
</reference>
<keyword evidence="2" id="KW-0732">Signal</keyword>
<accession>X6MYV5</accession>
<keyword evidence="1" id="KW-1133">Transmembrane helix</keyword>
<evidence type="ECO:0000256" key="1">
    <source>
        <dbReference type="SAM" id="Phobius"/>
    </source>
</evidence>
<keyword evidence="4" id="KW-1185">Reference proteome</keyword>
<feature type="transmembrane region" description="Helical" evidence="1">
    <location>
        <begin position="320"/>
        <end position="337"/>
    </location>
</feature>
<organism evidence="3 4">
    <name type="scientific">Reticulomyxa filosa</name>
    <dbReference type="NCBI Taxonomy" id="46433"/>
    <lineage>
        <taxon>Eukaryota</taxon>
        <taxon>Sar</taxon>
        <taxon>Rhizaria</taxon>
        <taxon>Retaria</taxon>
        <taxon>Foraminifera</taxon>
        <taxon>Monothalamids</taxon>
        <taxon>Reticulomyxidae</taxon>
        <taxon>Reticulomyxa</taxon>
    </lineage>
</organism>
<feature type="transmembrane region" description="Helical" evidence="1">
    <location>
        <begin position="370"/>
        <end position="394"/>
    </location>
</feature>
<dbReference type="AlphaFoldDB" id="X6MYV5"/>
<evidence type="ECO:0000256" key="2">
    <source>
        <dbReference type="SAM" id="SignalP"/>
    </source>
</evidence>
<gene>
    <name evidence="3" type="ORF">RFI_19034</name>
</gene>
<feature type="transmembrane region" description="Helical" evidence="1">
    <location>
        <begin position="247"/>
        <end position="269"/>
    </location>
</feature>
<sequence>MLYSRALCSIVCLLLILSIHGTGHGSELDNDADLGEQLAGHVMDIELAMDSWVMQSLAEASSKQHEDFTLWVGAQSIQLKYPTKINNNTLKFNGYLKEQRAMWRSPFQLSLFVARSVVSWDLQTMGISASRLMRKETERQKKKKKKGVKKNLKNFWKKKKKKVLMIYARCDNETERIEVETVYQQIHYSKDDKNKIAKVHCRLQPKSASETTAAAMDHVAPLNLAGDRNPDVTTTESSQETVANDNLIYVETLVIIGAIMFCGVMYALWKYLVDRRHAQREANKLDPQLSFPKHLSKYFCYCCFFVEKKNSLEKTPSQKLCLLVLIVFFFIKKTIVVKGEKSNFLIHHMLKFEVVLVLITLEDYGVVREVVFIIIENFSTLYTIIKTLCVHFFFQCKKKKRKSGDKIM</sequence>
<dbReference type="Proteomes" id="UP000023152">
    <property type="component" value="Unassembled WGS sequence"/>
</dbReference>
<keyword evidence="1" id="KW-0812">Transmembrane</keyword>
<comment type="caution">
    <text evidence="3">The sequence shown here is derived from an EMBL/GenBank/DDBJ whole genome shotgun (WGS) entry which is preliminary data.</text>
</comment>
<name>X6MYV5_RETFI</name>
<dbReference type="EMBL" id="ASPP01015277">
    <property type="protein sequence ID" value="ETO18245.1"/>
    <property type="molecule type" value="Genomic_DNA"/>
</dbReference>
<evidence type="ECO:0000313" key="3">
    <source>
        <dbReference type="EMBL" id="ETO18245.1"/>
    </source>
</evidence>
<protein>
    <submittedName>
        <fullName evidence="3">Uncharacterized protein</fullName>
    </submittedName>
</protein>